<evidence type="ECO:0000313" key="3">
    <source>
        <dbReference type="EMBL" id="TDB98045.1"/>
    </source>
</evidence>
<proteinExistence type="predicted"/>
<comment type="caution">
    <text evidence="3">The sequence shown here is derived from an EMBL/GenBank/DDBJ whole genome shotgun (WGS) entry which is preliminary data.</text>
</comment>
<organism evidence="3 4">
    <name type="scientific">Micromonospora fluostatini</name>
    <dbReference type="NCBI Taxonomy" id="1629071"/>
    <lineage>
        <taxon>Bacteria</taxon>
        <taxon>Bacillati</taxon>
        <taxon>Actinomycetota</taxon>
        <taxon>Actinomycetes</taxon>
        <taxon>Micromonosporales</taxon>
        <taxon>Micromonosporaceae</taxon>
        <taxon>Micromonospora</taxon>
    </lineage>
</organism>
<dbReference type="Proteomes" id="UP000295626">
    <property type="component" value="Unassembled WGS sequence"/>
</dbReference>
<name>A0ABY2DHY6_9ACTN</name>
<evidence type="ECO:0000256" key="1">
    <source>
        <dbReference type="SAM" id="MobiDB-lite"/>
    </source>
</evidence>
<evidence type="ECO:0008006" key="5">
    <source>
        <dbReference type="Google" id="ProtNLM"/>
    </source>
</evidence>
<keyword evidence="2" id="KW-1133">Transmembrane helix</keyword>
<keyword evidence="4" id="KW-1185">Reference proteome</keyword>
<reference evidence="3 4" key="1">
    <citation type="submission" date="2019-02" db="EMBL/GenBank/DDBJ databases">
        <title>Draft genome sequences of novel Actinobacteria.</title>
        <authorList>
            <person name="Sahin N."/>
            <person name="Ay H."/>
            <person name="Saygin H."/>
        </authorList>
    </citation>
    <scope>NUCLEOTIDE SEQUENCE [LARGE SCALE GENOMIC DNA]</scope>
    <source>
        <strain evidence="3 4">JCM 30529</strain>
    </source>
</reference>
<gene>
    <name evidence="3" type="ORF">E1091_08015</name>
</gene>
<feature type="non-terminal residue" evidence="3">
    <location>
        <position position="62"/>
    </location>
</feature>
<accession>A0ABY2DHY6</accession>
<keyword evidence="2" id="KW-0472">Membrane</keyword>
<dbReference type="EMBL" id="SMKE01000213">
    <property type="protein sequence ID" value="TDB98045.1"/>
    <property type="molecule type" value="Genomic_DNA"/>
</dbReference>
<keyword evidence="2" id="KW-0812">Transmembrane</keyword>
<evidence type="ECO:0000313" key="4">
    <source>
        <dbReference type="Proteomes" id="UP000295626"/>
    </source>
</evidence>
<feature type="region of interest" description="Disordered" evidence="1">
    <location>
        <begin position="1"/>
        <end position="21"/>
    </location>
</feature>
<protein>
    <recommendedName>
        <fullName evidence="5">Class F sortase</fullName>
    </recommendedName>
</protein>
<sequence length="62" mass="6737">MDERPHDGPLPGAYPVPGGSLPLVDGDRVPWRPGPGRRPLPWRRYVYGGVIALVVLLLVLLG</sequence>
<evidence type="ECO:0000256" key="2">
    <source>
        <dbReference type="SAM" id="Phobius"/>
    </source>
</evidence>
<feature type="transmembrane region" description="Helical" evidence="2">
    <location>
        <begin position="45"/>
        <end position="61"/>
    </location>
</feature>